<comment type="caution">
    <text evidence="7">The sequence shown here is derived from an EMBL/GenBank/DDBJ whole genome shotgun (WGS) entry which is preliminary data.</text>
</comment>
<dbReference type="InterPro" id="IPR017972">
    <property type="entry name" value="Cyt_P450_CS"/>
</dbReference>
<dbReference type="Gene3D" id="1.10.630.10">
    <property type="entry name" value="Cytochrome P450"/>
    <property type="match status" value="1"/>
</dbReference>
<name>A0AA38Y389_9EURO</name>
<proteinExistence type="predicted"/>
<dbReference type="PANTHER" id="PTHR24305:SF235">
    <property type="entry name" value="CYTOCHROME P450 MONOOXYGENASE APDB-RELATED"/>
    <property type="match status" value="1"/>
</dbReference>
<evidence type="ECO:0000313" key="7">
    <source>
        <dbReference type="EMBL" id="KAJ9633861.1"/>
    </source>
</evidence>
<dbReference type="PRINTS" id="PR00385">
    <property type="entry name" value="P450"/>
</dbReference>
<dbReference type="GO" id="GO:0016705">
    <property type="term" value="F:oxidoreductase activity, acting on paired donors, with incorporation or reduction of molecular oxygen"/>
    <property type="evidence" value="ECO:0007669"/>
    <property type="project" value="InterPro"/>
</dbReference>
<sequence>MLAMLKACLVSLCGLLSLFIIHTLHTAFRKGIRQVPGPWLAKFTIFYRISLVSKGNGVQEYRRLHEKYGDIVRVGPYHVSVNDPQAIQQIYGISSKFRKSDFYSVSPPFYQGRPLDNMFTVRDFKQHRVLRSATSQVYSMTNLRNYEPHVDECTTLFIDLMRRKNQRPVDVVKYVHWFAFDVIASITFQKRLGFLDNEGDVLGMVSTRTFSAKYFAFIGQVPWLHRYLLGNRRMVMLMKKIFPNTPDPHGTLFATIEEQIDQYDREERQGRTDFLQQLRRKDDPDRANHKRDLMNHLSNNVLAGSDTTAIAIRAILYYLVKNSKTYATLQAEIDQADRKGKLSKLVTFEESQGMKYLQAVIKEAMRLHPSIAFPLERVVPPEGDTIGGYKLPHGTIVGVLPPLINRNRDIFGEDADSFRPERWLNTDPEQLKLMERFYTTFGHGARGCIGKNIAMLEISKFIPEVLRRFDLEWASPLDTMCDVASQVNSNADCRSKRASTGASAHEEEVVFQFYDMLTPPEVNDFMPLTPSSLSVETAACRRLQVTMLNDLLWDIYFSVFEMRYAIWLGDSCCPYLEMTPRPRVSIAKLVIEMDAHESTREAGSVHYRPGAPQTGSYGQHETPENNSLLNDALRHAIYAYSIRWLHIRGGYTDYDMTSSRDSSQREQEVRDYVWNRAKQAVLPALSRASYRSILALLLITIAEMPPDADNAGFAQLCNHAMFGHLNVLTSPIRWRVIQPLSNGSDFQSRSGGHPGLLKGHREEYSVQHQHNRDVIFWLCVVSGCSRALVQQLPAVIRPARSGDHKIWQFIRQRTVIFDQSFKSLQGSQLPLPQDVTEVVLQHATACKTMYLGIINQLCDAVFHHNPSSVKAAAQEVLDESRRFHQVFDHLLSMCSRDYTLLAVNSQLNYLLLLTHFHLGTLILADVVDTIEDIVPEELKEPSLSRLYACQAITNVLSLVLNCDRYSSGDDGDGPPGASASSKLLMDPAPDLMAEVAMRTCNAIFLMHNAGEIMPHAAQTMLSIVFNALDVLSQISSKAVFVLALARDLCATRGLRVIISGSSLRDIVTSRGGTTTDSVTTGRAQSWTPSATTRHADHSVDSLRKFLQLMQLQASLDPSQLETMIKQYEKKYMGEEYKHGVTDVQSVGLQDKAG</sequence>
<comment type="cofactor">
    <cofactor evidence="1 5">
        <name>heme</name>
        <dbReference type="ChEBI" id="CHEBI:30413"/>
    </cofactor>
</comment>
<dbReference type="GO" id="GO:0004497">
    <property type="term" value="F:monooxygenase activity"/>
    <property type="evidence" value="ECO:0007669"/>
    <property type="project" value="InterPro"/>
</dbReference>
<evidence type="ECO:0000256" key="5">
    <source>
        <dbReference type="PIRSR" id="PIRSR602401-1"/>
    </source>
</evidence>
<dbReference type="InterPro" id="IPR002401">
    <property type="entry name" value="Cyt_P450_E_grp-I"/>
</dbReference>
<evidence type="ECO:0000256" key="1">
    <source>
        <dbReference type="ARBA" id="ARBA00001971"/>
    </source>
</evidence>
<dbReference type="InterPro" id="IPR036396">
    <property type="entry name" value="Cyt_P450_sf"/>
</dbReference>
<evidence type="ECO:0000313" key="8">
    <source>
        <dbReference type="Proteomes" id="UP001172681"/>
    </source>
</evidence>
<keyword evidence="3" id="KW-0560">Oxidoreductase</keyword>
<accession>A0AA38Y389</accession>
<dbReference type="AlphaFoldDB" id="A0AA38Y389"/>
<feature type="region of interest" description="Disordered" evidence="6">
    <location>
        <begin position="1069"/>
        <end position="1092"/>
    </location>
</feature>
<evidence type="ECO:0000256" key="6">
    <source>
        <dbReference type="SAM" id="MobiDB-lite"/>
    </source>
</evidence>
<feature type="compositionally biased region" description="Polar residues" evidence="6">
    <location>
        <begin position="613"/>
        <end position="622"/>
    </location>
</feature>
<dbReference type="InterPro" id="IPR050121">
    <property type="entry name" value="Cytochrome_P450_monoxygenase"/>
</dbReference>
<gene>
    <name evidence="7" type="primary">CYP-16</name>
    <name evidence="7" type="ORF">H2204_006647</name>
</gene>
<dbReference type="CDD" id="cd11060">
    <property type="entry name" value="CYP57A1-like"/>
    <property type="match status" value="1"/>
</dbReference>
<feature type="binding site" description="axial binding residue" evidence="5">
    <location>
        <position position="448"/>
    </location>
    <ligand>
        <name>heme</name>
        <dbReference type="ChEBI" id="CHEBI:30413"/>
    </ligand>
    <ligandPart>
        <name>Fe</name>
        <dbReference type="ChEBI" id="CHEBI:18248"/>
    </ligandPart>
</feature>
<dbReference type="EMBL" id="JAPDRN010000042">
    <property type="protein sequence ID" value="KAJ9633861.1"/>
    <property type="molecule type" value="Genomic_DNA"/>
</dbReference>
<dbReference type="PROSITE" id="PS00086">
    <property type="entry name" value="CYTOCHROME_P450"/>
    <property type="match status" value="1"/>
</dbReference>
<evidence type="ECO:0000256" key="2">
    <source>
        <dbReference type="ARBA" id="ARBA00022723"/>
    </source>
</evidence>
<dbReference type="GO" id="GO:0005506">
    <property type="term" value="F:iron ion binding"/>
    <property type="evidence" value="ECO:0007669"/>
    <property type="project" value="InterPro"/>
</dbReference>
<keyword evidence="8" id="KW-1185">Reference proteome</keyword>
<dbReference type="Proteomes" id="UP001172681">
    <property type="component" value="Unassembled WGS sequence"/>
</dbReference>
<dbReference type="GO" id="GO:0020037">
    <property type="term" value="F:heme binding"/>
    <property type="evidence" value="ECO:0007669"/>
    <property type="project" value="InterPro"/>
</dbReference>
<evidence type="ECO:0000256" key="4">
    <source>
        <dbReference type="ARBA" id="ARBA00023004"/>
    </source>
</evidence>
<reference evidence="7" key="1">
    <citation type="submission" date="2022-10" db="EMBL/GenBank/DDBJ databases">
        <title>Culturing micro-colonial fungi from biological soil crusts in the Mojave desert and describing Neophaeococcomyces mojavensis, and introducing the new genera and species Taxawa tesnikishii.</title>
        <authorList>
            <person name="Kurbessoian T."/>
            <person name="Stajich J.E."/>
        </authorList>
    </citation>
    <scope>NUCLEOTIDE SEQUENCE</scope>
    <source>
        <strain evidence="7">TK_35</strain>
    </source>
</reference>
<protein>
    <submittedName>
        <fullName evidence="7">Cytochrome p-450</fullName>
    </submittedName>
</protein>
<feature type="compositionally biased region" description="Polar residues" evidence="6">
    <location>
        <begin position="1070"/>
        <end position="1092"/>
    </location>
</feature>
<feature type="region of interest" description="Disordered" evidence="6">
    <location>
        <begin position="601"/>
        <end position="622"/>
    </location>
</feature>
<organism evidence="7 8">
    <name type="scientific">Knufia peltigerae</name>
    <dbReference type="NCBI Taxonomy" id="1002370"/>
    <lineage>
        <taxon>Eukaryota</taxon>
        <taxon>Fungi</taxon>
        <taxon>Dikarya</taxon>
        <taxon>Ascomycota</taxon>
        <taxon>Pezizomycotina</taxon>
        <taxon>Eurotiomycetes</taxon>
        <taxon>Chaetothyriomycetidae</taxon>
        <taxon>Chaetothyriales</taxon>
        <taxon>Trichomeriaceae</taxon>
        <taxon>Knufia</taxon>
    </lineage>
</organism>
<dbReference type="GO" id="GO:0044550">
    <property type="term" value="P:secondary metabolite biosynthetic process"/>
    <property type="evidence" value="ECO:0007669"/>
    <property type="project" value="UniProtKB-ARBA"/>
</dbReference>
<dbReference type="PRINTS" id="PR00463">
    <property type="entry name" value="EP450I"/>
</dbReference>
<dbReference type="SUPFAM" id="SSF48264">
    <property type="entry name" value="Cytochrome P450"/>
    <property type="match status" value="1"/>
</dbReference>
<evidence type="ECO:0000256" key="3">
    <source>
        <dbReference type="ARBA" id="ARBA00023002"/>
    </source>
</evidence>
<keyword evidence="4 5" id="KW-0408">Iron</keyword>
<keyword evidence="5" id="KW-0349">Heme</keyword>
<dbReference type="Pfam" id="PF00067">
    <property type="entry name" value="p450"/>
    <property type="match status" value="1"/>
</dbReference>
<dbReference type="PANTHER" id="PTHR24305">
    <property type="entry name" value="CYTOCHROME P450"/>
    <property type="match status" value="1"/>
</dbReference>
<dbReference type="InterPro" id="IPR001128">
    <property type="entry name" value="Cyt_P450"/>
</dbReference>
<keyword evidence="2 5" id="KW-0479">Metal-binding</keyword>